<keyword evidence="5" id="KW-1185">Reference proteome</keyword>
<dbReference type="OrthoDB" id="291011at2"/>
<dbReference type="InterPro" id="IPR006530">
    <property type="entry name" value="YD"/>
</dbReference>
<feature type="domain" description="Hint" evidence="3">
    <location>
        <begin position="2065"/>
        <end position="2191"/>
    </location>
</feature>
<sequence length="2329" mass="252396">MPSVPVEDRPVEDVVKAGRVKLRRRTLVLEPRRSARATAIVTAVALAAGLLSVPPALAEPPNSHRPKVEDHERVVDGRPLKARPRKADTAKPGPAAKAAWPAPGTAEVKVPSGADTGRTARAAGAAKAGALPVEILGPGGSPAARTAPPAERVRVQVLDRQAARTAGVDGLAFTVARTDAAAPGRVKLRLDYSAFAQAFGGAYGPRLRLMQMPACALTTPDQPQCRTPKPVPADNNGVRKTLTAEVEAAPAATSGSQAAAEAGQNGTLLVAAAAFDSSQGDYKATSLEASATWRGGGSTGDFTWSYPMRVPPVPGGLTPNVTISYSSGSVDGRTANSNGQPSWVGEGFELWPGYIERRYKSCEDDGAPKDEWGNSPGDQCWGYDNATVTWNGKGGELIKTSDGTWRAKSDDGTKYEKLTSSSIDNGDDNGEYWKVTTTDGTRYFFGLNRVPGWVSGKPETGSTWTSPVFGDDSGEPCHGSSFATSWCQQAYRWNLDYVVDPNGNAILYTYGQETNHYGRNLKAADETPYVRGGYLKTISYGLREDALFAKAPAQVTFTTSERCIPTASFDCDPSKIADNPDKWWDVPWDLHCDSGQECKDTHGTLSPTFWSRNRLTQVTTQILKTDGSDYRPVDSWSMRHDWGLADVERDLLLEEIQHTGHAADGTKTTLPKVTFQSVQAANRLDEVGDDILAYIRYRVGTIYDESGGQIDITYSDPDCTLSNLPTPETNTTRCMPVIWTPPGREDPITDWFHKYVVTSVIQTDRTGLSPDMATKYEYLGGAAWHFDDDDGLTKEKNKTWSQWRGYGHVRTLTGSYNTPSTQSDTYYLRGMDGDRKTRDGGTKSVTVSDGEGGTYTDHDALAGFTLKTAQYTGPGGSIHSKTVNTPWRVQTASRTRPWGTTTANVTAIDDTRTWTVKDGGGWLQTRTDNSYKSSGPGVGRVTSVSDLGDVESDDDDKCTRTDYADNTSAWIVDSPSRVETVSVACSVNPDRSAQVVSDVRTFYDGLGFGEGPTAGNVTKVETIASHDGNSPTYVVKAQSAYDGYGRPTQVTDAANQTTTTSYTDTQGLNTQVTTTTPPAKPDVSSTALTTVKYLDPAWGVPVTTIDQSNMGLRTDYAYDPLGRLTKVWLPNQSKANGREPNYEYSYRVTEGQIVAVTTQTLTATGAQRLAEIELLDGWLRPRQTQVPGQTGRLISDTFYDNRGQVVKTYAAYAAEGAPTTELFGIGTPGNIETQAHTEYDGLGRKTIEKLTSGNGSQPDSELWRTTYSYGGGNRVSVTPPSGGIANAQITDARGQVIERRQYKAATLTGEYDATRYTYTPAGQVATVTDPSGNTFTTSYDLRGRKIRTTDPDKGTTTFAYDDLDRLVSTTDARGKKIFVDYDGLSRKTATHDGAADGSLLASWTYDTAPFGKGKLATATRHTSDGDYTSTVRHYDQLGRADKTTLTIPASQGALAGQYQFSTQYGLDETILGQGRPAAGGLSAESVTYQYDDLLRPTGMNGGTSPTDQTPYVNDALYTPTNKPNLLELGPDGKHTWQTFTYQYGTQRPATARTLHEGVQGDDRYATYHYTDAGTITSITDVSRDGVDNQCFTYDHLQRLTQAWTQSTTDACATQPSASLIGGPAPYWQSFTYDKAGNRTGETRHGIGGTTDTTRTYTYAPAGQGNRLTQVTQTGPTGQRTDTYTYDAVGNTTKRAIDTGPTNTGQTLEWNTEGELTKVTENGNDLTFAYDADGNRLIRKDASGATLYLPDGTELRALNGATTATATRYYTFAGQTIAMRTTDGTITYLAADHQGTAQIAVNSTTQQTTVRRFTPFGSIRGMDEDATWPGDKGFVGGTQDPTGLTHLGAREYDPDTGRFISVDPLMDQADPQQMNGYTYANNSPVTNADPDGKMCRRTRDGMECFNGDGVDRRPNDKGGYDVYNPSGRRVARSGDSYGRDSRNARTVGSTDIIVVPKKVDVVRFRAKFWKLYFEEYGYSSFSPEMQASWELRIAYLVCGEMKDCSGIYTAWHARLHLEWMGSQGGIFAFEGGLGNGIRKSPRVRAGGKPTAAGIRKNLANAACKAGNSFMPGTDVLMADGSRKKIQNIKVGDKVFATDPKTGKTTAKRVIATIAGEGDKKLVQITIEADGAALGWMSGQGSKLRNPILVRSEQTGRGVVVATENHPFWVAGEVGAWKEAGDLEPGMWLRTSAGTYAQVTATKHWTSHSQRVYNLAIRGFHTYYVLAGVAPVLVHNSSCNTVPNLNGKTLEEARTEIEGAGFVFHGESKGGYIRYRHDDGSEMYIRPDGEVMRLAPKVRPASGEGKSYHPRLDPEGNVTQQHDPKTEMVRR</sequence>
<feature type="region of interest" description="Disordered" evidence="2">
    <location>
        <begin position="2296"/>
        <end position="2329"/>
    </location>
</feature>
<evidence type="ECO:0000256" key="2">
    <source>
        <dbReference type="SAM" id="MobiDB-lite"/>
    </source>
</evidence>
<gene>
    <name evidence="4" type="ORF">ETD96_14695</name>
</gene>
<keyword evidence="1" id="KW-0677">Repeat</keyword>
<dbReference type="Gene3D" id="2.180.10.10">
    <property type="entry name" value="RHS repeat-associated core"/>
    <property type="match status" value="2"/>
</dbReference>
<feature type="compositionally biased region" description="Basic and acidic residues" evidence="2">
    <location>
        <begin position="2320"/>
        <end position="2329"/>
    </location>
</feature>
<dbReference type="NCBIfam" id="TIGR03696">
    <property type="entry name" value="Rhs_assc_core"/>
    <property type="match status" value="1"/>
</dbReference>
<evidence type="ECO:0000256" key="1">
    <source>
        <dbReference type="ARBA" id="ARBA00022737"/>
    </source>
</evidence>
<evidence type="ECO:0000313" key="5">
    <source>
        <dbReference type="Proteomes" id="UP000305238"/>
    </source>
</evidence>
<dbReference type="SUPFAM" id="SSF51294">
    <property type="entry name" value="Hedgehog/intein (Hint) domain"/>
    <property type="match status" value="1"/>
</dbReference>
<evidence type="ECO:0000313" key="4">
    <source>
        <dbReference type="EMBL" id="TMR39280.1"/>
    </source>
</evidence>
<dbReference type="EMBL" id="VCKZ01000089">
    <property type="protein sequence ID" value="TMR39280.1"/>
    <property type="molecule type" value="Genomic_DNA"/>
</dbReference>
<protein>
    <submittedName>
        <fullName evidence="4">Sugar-binding protein</fullName>
    </submittedName>
</protein>
<dbReference type="InterPro" id="IPR022385">
    <property type="entry name" value="Rhs_assc_core"/>
</dbReference>
<reference evidence="4 5" key="1">
    <citation type="submission" date="2019-05" db="EMBL/GenBank/DDBJ databases">
        <title>Draft genome sequence of Actinomadura geliboluensis A8036.</title>
        <authorList>
            <person name="Saricaoglu S."/>
            <person name="Isik K."/>
        </authorList>
    </citation>
    <scope>NUCLEOTIDE SEQUENCE [LARGE SCALE GENOMIC DNA]</scope>
    <source>
        <strain evidence="4 5">A8036</strain>
    </source>
</reference>
<dbReference type="Pfam" id="PF07591">
    <property type="entry name" value="PT-HINT"/>
    <property type="match status" value="1"/>
</dbReference>
<feature type="compositionally biased region" description="Low complexity" evidence="2">
    <location>
        <begin position="113"/>
        <end position="123"/>
    </location>
</feature>
<dbReference type="PROSITE" id="PS50818">
    <property type="entry name" value="INTEIN_C_TER"/>
    <property type="match status" value="1"/>
</dbReference>
<dbReference type="InterPro" id="IPR056823">
    <property type="entry name" value="TEN-like_YD-shell"/>
</dbReference>
<dbReference type="InterPro" id="IPR036844">
    <property type="entry name" value="Hint_dom_sf"/>
</dbReference>
<dbReference type="Proteomes" id="UP000305238">
    <property type="component" value="Unassembled WGS sequence"/>
</dbReference>
<name>A0A5S4HJF5_9ACTN</name>
<dbReference type="InterPro" id="IPR030934">
    <property type="entry name" value="Intein_C"/>
</dbReference>
<organism evidence="4 5">
    <name type="scientific">Actinomadura geliboluensis</name>
    <dbReference type="NCBI Taxonomy" id="882440"/>
    <lineage>
        <taxon>Bacteria</taxon>
        <taxon>Bacillati</taxon>
        <taxon>Actinomycetota</taxon>
        <taxon>Actinomycetes</taxon>
        <taxon>Streptosporangiales</taxon>
        <taxon>Thermomonosporaceae</taxon>
        <taxon>Actinomadura</taxon>
    </lineage>
</organism>
<dbReference type="Gene3D" id="2.170.16.10">
    <property type="entry name" value="Hedgehog/Intein (Hint) domain"/>
    <property type="match status" value="1"/>
</dbReference>
<comment type="caution">
    <text evidence="4">The sequence shown here is derived from an EMBL/GenBank/DDBJ whole genome shotgun (WGS) entry which is preliminary data.</text>
</comment>
<dbReference type="PANTHER" id="PTHR32305:SF17">
    <property type="entry name" value="TRNA NUCLEASE WAPA"/>
    <property type="match status" value="1"/>
</dbReference>
<proteinExistence type="predicted"/>
<dbReference type="InterPro" id="IPR050708">
    <property type="entry name" value="T6SS_VgrG/RHS"/>
</dbReference>
<dbReference type="Pfam" id="PF05593">
    <property type="entry name" value="RHS_repeat"/>
    <property type="match status" value="1"/>
</dbReference>
<evidence type="ECO:0000259" key="3">
    <source>
        <dbReference type="SMART" id="SM00306"/>
    </source>
</evidence>
<dbReference type="InterPro" id="IPR005543">
    <property type="entry name" value="PASTA_dom"/>
</dbReference>
<dbReference type="PANTHER" id="PTHR32305">
    <property type="match status" value="1"/>
</dbReference>
<accession>A0A5S4HJF5</accession>
<dbReference type="SMART" id="SM00306">
    <property type="entry name" value="HintN"/>
    <property type="match status" value="1"/>
</dbReference>
<dbReference type="CDD" id="cd00081">
    <property type="entry name" value="Hint"/>
    <property type="match status" value="1"/>
</dbReference>
<dbReference type="InterPro" id="IPR031325">
    <property type="entry name" value="RHS_repeat"/>
</dbReference>
<feature type="compositionally biased region" description="Basic and acidic residues" evidence="2">
    <location>
        <begin position="66"/>
        <end position="89"/>
    </location>
</feature>
<dbReference type="CDD" id="cd06577">
    <property type="entry name" value="PASTA_pknB"/>
    <property type="match status" value="1"/>
</dbReference>
<dbReference type="Pfam" id="PF25023">
    <property type="entry name" value="TEN_YD-shell"/>
    <property type="match status" value="1"/>
</dbReference>
<feature type="compositionally biased region" description="Basic and acidic residues" evidence="2">
    <location>
        <begin position="832"/>
        <end position="841"/>
    </location>
</feature>
<feature type="compositionally biased region" description="Low complexity" evidence="2">
    <location>
        <begin position="90"/>
        <end position="106"/>
    </location>
</feature>
<dbReference type="NCBIfam" id="TIGR01643">
    <property type="entry name" value="YD_repeat_2x"/>
    <property type="match status" value="3"/>
</dbReference>
<dbReference type="InterPro" id="IPR003587">
    <property type="entry name" value="Hint_dom_N"/>
</dbReference>
<feature type="region of interest" description="Disordered" evidence="2">
    <location>
        <begin position="54"/>
        <end position="123"/>
    </location>
</feature>
<feature type="region of interest" description="Disordered" evidence="2">
    <location>
        <begin position="832"/>
        <end position="851"/>
    </location>
</feature>